<accession>A0A1G2HNZ6</accession>
<dbReference type="PANTHER" id="PTHR42953">
    <property type="entry name" value="HIGH-AFFINITY ZINC UPTAKE SYSTEM PROTEIN ZNUA-RELATED"/>
    <property type="match status" value="1"/>
</dbReference>
<keyword evidence="2 4" id="KW-0813">Transport</keyword>
<feature type="coiled-coil region" evidence="5">
    <location>
        <begin position="164"/>
        <end position="191"/>
    </location>
</feature>
<dbReference type="GO" id="GO:0007155">
    <property type="term" value="P:cell adhesion"/>
    <property type="evidence" value="ECO:0007669"/>
    <property type="project" value="InterPro"/>
</dbReference>
<protein>
    <recommendedName>
        <fullName evidence="8">ABC transporter substrate-binding protein</fullName>
    </recommendedName>
</protein>
<evidence type="ECO:0000256" key="5">
    <source>
        <dbReference type="SAM" id="Coils"/>
    </source>
</evidence>
<comment type="similarity">
    <text evidence="1 4">Belongs to the bacterial solute-binding protein 9 family.</text>
</comment>
<dbReference type="PRINTS" id="PR00691">
    <property type="entry name" value="ADHESINB"/>
</dbReference>
<dbReference type="Proteomes" id="UP000176855">
    <property type="component" value="Unassembled WGS sequence"/>
</dbReference>
<evidence type="ECO:0000313" key="6">
    <source>
        <dbReference type="EMBL" id="OGZ64264.1"/>
    </source>
</evidence>
<dbReference type="GO" id="GO:0046872">
    <property type="term" value="F:metal ion binding"/>
    <property type="evidence" value="ECO:0007669"/>
    <property type="project" value="InterPro"/>
</dbReference>
<keyword evidence="5" id="KW-0175">Coiled coil</keyword>
<dbReference type="InterPro" id="IPR006129">
    <property type="entry name" value="AdhesinB"/>
</dbReference>
<comment type="caution">
    <text evidence="6">The sequence shown here is derived from an EMBL/GenBank/DDBJ whole genome shotgun (WGS) entry which is preliminary data.</text>
</comment>
<evidence type="ECO:0000256" key="4">
    <source>
        <dbReference type="RuleBase" id="RU003512"/>
    </source>
</evidence>
<dbReference type="InterPro" id="IPR006127">
    <property type="entry name" value="ZnuA-like"/>
</dbReference>
<dbReference type="Gene3D" id="3.40.50.1980">
    <property type="entry name" value="Nitrogenase molybdenum iron protein domain"/>
    <property type="match status" value="2"/>
</dbReference>
<dbReference type="AlphaFoldDB" id="A0A1G2HNZ6"/>
<dbReference type="SUPFAM" id="SSF53807">
    <property type="entry name" value="Helical backbone' metal receptor"/>
    <property type="match status" value="1"/>
</dbReference>
<dbReference type="InterPro" id="IPR006128">
    <property type="entry name" value="Lipoprotein_PsaA-like"/>
</dbReference>
<dbReference type="PANTHER" id="PTHR42953:SF3">
    <property type="entry name" value="HIGH-AFFINITY ZINC UPTAKE SYSTEM PROTEIN ZNUA"/>
    <property type="match status" value="1"/>
</dbReference>
<evidence type="ECO:0000256" key="2">
    <source>
        <dbReference type="ARBA" id="ARBA00022448"/>
    </source>
</evidence>
<keyword evidence="3" id="KW-0732">Signal</keyword>
<dbReference type="PRINTS" id="PR00690">
    <property type="entry name" value="ADHESNFAMILY"/>
</dbReference>
<dbReference type="GO" id="GO:0030001">
    <property type="term" value="P:metal ion transport"/>
    <property type="evidence" value="ECO:0007669"/>
    <property type="project" value="InterPro"/>
</dbReference>
<reference evidence="6 7" key="1">
    <citation type="journal article" date="2016" name="Nat. Commun.">
        <title>Thousands of microbial genomes shed light on interconnected biogeochemical processes in an aquifer system.</title>
        <authorList>
            <person name="Anantharaman K."/>
            <person name="Brown C.T."/>
            <person name="Hug L.A."/>
            <person name="Sharon I."/>
            <person name="Castelle C.J."/>
            <person name="Probst A.J."/>
            <person name="Thomas B.C."/>
            <person name="Singh A."/>
            <person name="Wilkins M.J."/>
            <person name="Karaoz U."/>
            <person name="Brodie E.L."/>
            <person name="Williams K.H."/>
            <person name="Hubbard S.S."/>
            <person name="Banfield J.F."/>
        </authorList>
    </citation>
    <scope>NUCLEOTIDE SEQUENCE [LARGE SCALE GENOMIC DNA]</scope>
</reference>
<dbReference type="STRING" id="1802202.A2730_02415"/>
<organism evidence="6 7">
    <name type="scientific">Candidatus Staskawiczbacteria bacterium RIFCSPHIGHO2_01_FULL_39_25</name>
    <dbReference type="NCBI Taxonomy" id="1802202"/>
    <lineage>
        <taxon>Bacteria</taxon>
        <taxon>Candidatus Staskawicziibacteriota</taxon>
    </lineage>
</organism>
<dbReference type="InterPro" id="IPR050492">
    <property type="entry name" value="Bact_metal-bind_prot9"/>
</dbReference>
<dbReference type="EMBL" id="MHOO01000007">
    <property type="protein sequence ID" value="OGZ64264.1"/>
    <property type="molecule type" value="Genomic_DNA"/>
</dbReference>
<evidence type="ECO:0000256" key="3">
    <source>
        <dbReference type="ARBA" id="ARBA00022729"/>
    </source>
</evidence>
<evidence type="ECO:0008006" key="8">
    <source>
        <dbReference type="Google" id="ProtNLM"/>
    </source>
</evidence>
<gene>
    <name evidence="6" type="ORF">A2730_02415</name>
</gene>
<sequence>MDKKILFSIGGGLLLLGLLGFIATVANKPELPSNKLLVTASFYPLYFFSEQIAGDKAIVINITPAGAEPHEYEPTAQDIANIYEAKLLILNGVGLEPWGDNMKQNIDPNKTKIVEVSEGVANNQYENKEGGITQDPHIWLNPLLAKEIAVKIATGFIQADPENKNFYEFNLDALKEKLDALDEEYRQGLKTCQQKNIVTSHNAFEYLASAYGLRQVPISGISTEEEPSAQDLVQVAKFVKDNKVEYIFFETLVSPKLAETIANEVGVQTLVLNPIEGLTKEEIGKGKNYFTEMQNNLKNLQIALQCKP</sequence>
<evidence type="ECO:0000313" key="7">
    <source>
        <dbReference type="Proteomes" id="UP000176855"/>
    </source>
</evidence>
<dbReference type="Pfam" id="PF01297">
    <property type="entry name" value="ZnuA"/>
    <property type="match status" value="1"/>
</dbReference>
<proteinExistence type="inferred from homology"/>
<evidence type="ECO:0000256" key="1">
    <source>
        <dbReference type="ARBA" id="ARBA00011028"/>
    </source>
</evidence>
<name>A0A1G2HNZ6_9BACT</name>